<gene>
    <name evidence="7" type="ordered locus">PERMA_1730</name>
</gene>
<keyword evidence="4 5" id="KW-0472">Membrane</keyword>
<evidence type="ECO:0000313" key="8">
    <source>
        <dbReference type="Proteomes" id="UP000001366"/>
    </source>
</evidence>
<accession>C0QS48</accession>
<evidence type="ECO:0000256" key="5">
    <source>
        <dbReference type="SAM" id="Phobius"/>
    </source>
</evidence>
<proteinExistence type="predicted"/>
<evidence type="ECO:0000256" key="4">
    <source>
        <dbReference type="ARBA" id="ARBA00023136"/>
    </source>
</evidence>
<feature type="transmembrane region" description="Helical" evidence="5">
    <location>
        <begin position="80"/>
        <end position="97"/>
    </location>
</feature>
<evidence type="ECO:0000256" key="2">
    <source>
        <dbReference type="ARBA" id="ARBA00022692"/>
    </source>
</evidence>
<dbReference type="EMBL" id="CP001230">
    <property type="protein sequence ID" value="ACO04257.1"/>
    <property type="molecule type" value="Genomic_DNA"/>
</dbReference>
<dbReference type="HOGENOM" id="CLU_1593701_0_0_0"/>
<organism evidence="7 8">
    <name type="scientific">Persephonella marina (strain DSM 14350 / EX-H1)</name>
    <dbReference type="NCBI Taxonomy" id="123214"/>
    <lineage>
        <taxon>Bacteria</taxon>
        <taxon>Pseudomonadati</taxon>
        <taxon>Aquificota</taxon>
        <taxon>Aquificia</taxon>
        <taxon>Aquificales</taxon>
        <taxon>Hydrogenothermaceae</taxon>
        <taxon>Persephonella</taxon>
    </lineage>
</organism>
<sequence>MSKIIDLLILFILGVLAGFNIFLTFIVAPVLFSNLDNRHAGEIMNLIFPYYFSSGWILGIAVYSLFALKTVKNKEIIKKFKLFVVALGLLIILNMALHKTVLPIARSLNIQYYTLLKEDKKEEAKIVKDKFKKVHAVSSSINLINLILEIYLFQHFLLKIRKKED</sequence>
<dbReference type="InterPro" id="IPR025423">
    <property type="entry name" value="TMEM205-like"/>
</dbReference>
<comment type="subcellular location">
    <subcellularLocation>
        <location evidence="1">Membrane</location>
    </subcellularLocation>
</comment>
<dbReference type="RefSeq" id="WP_012676495.1">
    <property type="nucleotide sequence ID" value="NC_012440.1"/>
</dbReference>
<name>C0QS48_PERMH</name>
<dbReference type="KEGG" id="pmx:PERMA_1730"/>
<keyword evidence="3 5" id="KW-1133">Transmembrane helix</keyword>
<keyword evidence="8" id="KW-1185">Reference proteome</keyword>
<keyword evidence="2 5" id="KW-0812">Transmembrane</keyword>
<feature type="transmembrane region" description="Helical" evidence="5">
    <location>
        <begin position="48"/>
        <end position="68"/>
    </location>
</feature>
<feature type="domain" description="TMEM205-like" evidence="6">
    <location>
        <begin position="12"/>
        <end position="111"/>
    </location>
</feature>
<dbReference type="GO" id="GO:0016020">
    <property type="term" value="C:membrane"/>
    <property type="evidence" value="ECO:0007669"/>
    <property type="project" value="UniProtKB-SubCell"/>
</dbReference>
<dbReference type="Pfam" id="PF13664">
    <property type="entry name" value="DUF4149"/>
    <property type="match status" value="1"/>
</dbReference>
<reference evidence="7 8" key="1">
    <citation type="journal article" date="2009" name="J. Bacteriol.">
        <title>Complete and draft genome sequences of six members of the Aquificales.</title>
        <authorList>
            <person name="Reysenbach A.L."/>
            <person name="Hamamura N."/>
            <person name="Podar M."/>
            <person name="Griffiths E."/>
            <person name="Ferreira S."/>
            <person name="Hochstein R."/>
            <person name="Heidelberg J."/>
            <person name="Johnson J."/>
            <person name="Mead D."/>
            <person name="Pohorille A."/>
            <person name="Sarmiento M."/>
            <person name="Schweighofer K."/>
            <person name="Seshadri R."/>
            <person name="Voytek M.A."/>
        </authorList>
    </citation>
    <scope>NUCLEOTIDE SEQUENCE [LARGE SCALE GENOMIC DNA]</scope>
    <source>
        <strain evidence="8">DSM 14350 / EX-H1</strain>
    </source>
</reference>
<evidence type="ECO:0000256" key="1">
    <source>
        <dbReference type="ARBA" id="ARBA00004370"/>
    </source>
</evidence>
<dbReference type="AlphaFoldDB" id="C0QS48"/>
<dbReference type="PaxDb" id="123214-PERMA_1730"/>
<evidence type="ECO:0000313" key="7">
    <source>
        <dbReference type="EMBL" id="ACO04257.1"/>
    </source>
</evidence>
<evidence type="ECO:0000259" key="6">
    <source>
        <dbReference type="Pfam" id="PF13664"/>
    </source>
</evidence>
<evidence type="ECO:0000256" key="3">
    <source>
        <dbReference type="ARBA" id="ARBA00022989"/>
    </source>
</evidence>
<protein>
    <recommendedName>
        <fullName evidence="6">TMEM205-like domain-containing protein</fullName>
    </recommendedName>
</protein>
<feature type="transmembrane region" description="Helical" evidence="5">
    <location>
        <begin position="134"/>
        <end position="153"/>
    </location>
</feature>
<dbReference type="Proteomes" id="UP000001366">
    <property type="component" value="Chromosome"/>
</dbReference>
<dbReference type="STRING" id="123214.PERMA_1730"/>
<feature type="transmembrane region" description="Helical" evidence="5">
    <location>
        <begin position="7"/>
        <end position="28"/>
    </location>
</feature>